<dbReference type="Proteomes" id="UP001596053">
    <property type="component" value="Unassembled WGS sequence"/>
</dbReference>
<sequence length="413" mass="45866">MSYAHVTAPAAGREPGDRWRAPYACRTATSRGRLVAEPGSATRNPFQRDRDRIIHSTAFRRLKHKTQVFVSHEGDHFRTRLTHTIEVAQIARALARALGLDEDLAEALALAHDLGHTPFGHIGEDVLDDCMAGFGGFDHNAQTLRIVTRLERRYAGFDGLNLTWETLEGLVKHNGPLLSADGRPTERYAKAGIPVAILEYQQKQDLWLDSHASAEAQAAALADDIAYNAHDIDDGLRAGLFELSELRAVPFLGELLDEIEDLHPGLEKPRATNELVRRVITRFVEDVIAESEARIATSAPGDADVIRRAGAPVVAFSPVIVAADQAIKDFLYPNMYRHPRIGVIRKEAADVVRDLFAKFSANPEAMPAEWAADCDVMDEARRARRIADYIAGMTDWYALDEHRRLFDATPSLR</sequence>
<dbReference type="Pfam" id="PF13286">
    <property type="entry name" value="HD_assoc"/>
    <property type="match status" value="1"/>
</dbReference>
<evidence type="ECO:0000313" key="4">
    <source>
        <dbReference type="EMBL" id="MFC5418520.1"/>
    </source>
</evidence>
<dbReference type="EMBL" id="JBHSLW010000005">
    <property type="protein sequence ID" value="MFC5418520.1"/>
    <property type="molecule type" value="Genomic_DNA"/>
</dbReference>
<dbReference type="Pfam" id="PF01966">
    <property type="entry name" value="HD"/>
    <property type="match status" value="1"/>
</dbReference>
<dbReference type="CDD" id="cd00077">
    <property type="entry name" value="HDc"/>
    <property type="match status" value="1"/>
</dbReference>
<dbReference type="InterPro" id="IPR050135">
    <property type="entry name" value="dGTPase-like"/>
</dbReference>
<evidence type="ECO:0000259" key="3">
    <source>
        <dbReference type="PROSITE" id="PS51831"/>
    </source>
</evidence>
<organism evidence="4 5">
    <name type="scientific">Bosea eneae</name>
    <dbReference type="NCBI Taxonomy" id="151454"/>
    <lineage>
        <taxon>Bacteria</taxon>
        <taxon>Pseudomonadati</taxon>
        <taxon>Pseudomonadota</taxon>
        <taxon>Alphaproteobacteria</taxon>
        <taxon>Hyphomicrobiales</taxon>
        <taxon>Boseaceae</taxon>
        <taxon>Bosea</taxon>
    </lineage>
</organism>
<comment type="similarity">
    <text evidence="2">Belongs to the dGTPase family. Type 2 subfamily.</text>
</comment>
<keyword evidence="1 2" id="KW-0378">Hydrolase</keyword>
<dbReference type="NCBIfam" id="NF002328">
    <property type="entry name" value="PRK01286.1-3"/>
    <property type="match status" value="1"/>
</dbReference>
<dbReference type="HAMAP" id="MF_01212">
    <property type="entry name" value="dGTPase_type2"/>
    <property type="match status" value="1"/>
</dbReference>
<dbReference type="SUPFAM" id="SSF109604">
    <property type="entry name" value="HD-domain/PDEase-like"/>
    <property type="match status" value="1"/>
</dbReference>
<dbReference type="PANTHER" id="PTHR11373:SF43">
    <property type="entry name" value="DEOXYGUANOSINETRIPHOSPHATE TRIPHOSPHOHYDROLASE-LIKE PROTEIN"/>
    <property type="match status" value="1"/>
</dbReference>
<dbReference type="PROSITE" id="PS51831">
    <property type="entry name" value="HD"/>
    <property type="match status" value="1"/>
</dbReference>
<dbReference type="InterPro" id="IPR026875">
    <property type="entry name" value="PHydrolase_assoc_dom"/>
</dbReference>
<gene>
    <name evidence="4" type="ORF">ACFPOB_02975</name>
</gene>
<feature type="domain" description="HD" evidence="3">
    <location>
        <begin position="80"/>
        <end position="228"/>
    </location>
</feature>
<dbReference type="Gene3D" id="1.10.3210.10">
    <property type="entry name" value="Hypothetical protein af1432"/>
    <property type="match status" value="1"/>
</dbReference>
<dbReference type="RefSeq" id="WP_377795779.1">
    <property type="nucleotide sequence ID" value="NZ_JBHSLW010000005.1"/>
</dbReference>
<dbReference type="InterPro" id="IPR006674">
    <property type="entry name" value="HD_domain"/>
</dbReference>
<evidence type="ECO:0000256" key="1">
    <source>
        <dbReference type="ARBA" id="ARBA00022801"/>
    </source>
</evidence>
<dbReference type="InterPro" id="IPR006261">
    <property type="entry name" value="dGTPase"/>
</dbReference>
<comment type="caution">
    <text evidence="4">The sequence shown here is derived from an EMBL/GenBank/DDBJ whole genome shotgun (WGS) entry which is preliminary data.</text>
</comment>
<dbReference type="PANTHER" id="PTHR11373">
    <property type="entry name" value="DEOXYNUCLEOSIDE TRIPHOSPHATE TRIPHOSPHOHYDROLASE"/>
    <property type="match status" value="1"/>
</dbReference>
<keyword evidence="5" id="KW-1185">Reference proteome</keyword>
<dbReference type="NCBIfam" id="TIGR01353">
    <property type="entry name" value="dGTP_triPase"/>
    <property type="match status" value="1"/>
</dbReference>
<evidence type="ECO:0000313" key="5">
    <source>
        <dbReference type="Proteomes" id="UP001596053"/>
    </source>
</evidence>
<dbReference type="NCBIfam" id="NF002326">
    <property type="entry name" value="PRK01286.1-1"/>
    <property type="match status" value="1"/>
</dbReference>
<dbReference type="InterPro" id="IPR023023">
    <property type="entry name" value="dNTPase_2"/>
</dbReference>
<dbReference type="InterPro" id="IPR003607">
    <property type="entry name" value="HD/PDEase_dom"/>
</dbReference>
<protein>
    <recommendedName>
        <fullName evidence="2">Deoxyguanosinetriphosphate triphosphohydrolase-like protein</fullName>
    </recommendedName>
</protein>
<proteinExistence type="inferred from homology"/>
<dbReference type="SMART" id="SM00471">
    <property type="entry name" value="HDc"/>
    <property type="match status" value="1"/>
</dbReference>
<accession>A0ABW0IMQ9</accession>
<name>A0ABW0IMQ9_9HYPH</name>
<reference evidence="5" key="1">
    <citation type="journal article" date="2019" name="Int. J. Syst. Evol. Microbiol.">
        <title>The Global Catalogue of Microorganisms (GCM) 10K type strain sequencing project: providing services to taxonomists for standard genome sequencing and annotation.</title>
        <authorList>
            <consortium name="The Broad Institute Genomics Platform"/>
            <consortium name="The Broad Institute Genome Sequencing Center for Infectious Disease"/>
            <person name="Wu L."/>
            <person name="Ma J."/>
        </authorList>
    </citation>
    <scope>NUCLEOTIDE SEQUENCE [LARGE SCALE GENOMIC DNA]</scope>
    <source>
        <strain evidence="5">NCAIM B.01391</strain>
    </source>
</reference>
<evidence type="ECO:0000256" key="2">
    <source>
        <dbReference type="HAMAP-Rule" id="MF_01212"/>
    </source>
</evidence>